<dbReference type="SMART" id="SM01007">
    <property type="entry name" value="Aldolase_II"/>
    <property type="match status" value="1"/>
</dbReference>
<dbReference type="GO" id="GO:1903142">
    <property type="term" value="P:positive regulation of establishment of endothelial barrier"/>
    <property type="evidence" value="ECO:0007669"/>
    <property type="project" value="TreeGrafter"/>
</dbReference>
<protein>
    <recommendedName>
        <fullName evidence="14">Alpha-adducin</fullName>
    </recommendedName>
    <alternativeName>
        <fullName evidence="15">Erythrocyte adducin subunit alpha</fullName>
    </alternativeName>
</protein>
<keyword evidence="4" id="KW-1003">Cell membrane</keyword>
<reference evidence="18 19" key="1">
    <citation type="journal article" date="2010" name="PLoS Biol.">
        <title>Multi-platform next-generation sequencing of the domestic turkey (Meleagris gallopavo): genome assembly and analysis.</title>
        <authorList>
            <person name="Dalloul R.A."/>
            <person name="Long J.A."/>
            <person name="Zimin A.V."/>
            <person name="Aslam L."/>
            <person name="Beal K."/>
            <person name="Blomberg L.A."/>
            <person name="Bouffard P."/>
            <person name="Burt D.W."/>
            <person name="Crasta O."/>
            <person name="Crooijmans R.P."/>
            <person name="Cooper K."/>
            <person name="Coulombe R.A."/>
            <person name="De S."/>
            <person name="Delany M.E."/>
            <person name="Dodgson J.B."/>
            <person name="Dong J.J."/>
            <person name="Evans C."/>
            <person name="Frederickson K.M."/>
            <person name="Flicek P."/>
            <person name="Florea L."/>
            <person name="Folkerts O."/>
            <person name="Groenen M.A."/>
            <person name="Harkins T.T."/>
            <person name="Herrero J."/>
            <person name="Hoffmann S."/>
            <person name="Megens H.J."/>
            <person name="Jiang A."/>
            <person name="de Jong P."/>
            <person name="Kaiser P."/>
            <person name="Kim H."/>
            <person name="Kim K.W."/>
            <person name="Kim S."/>
            <person name="Langenberger D."/>
            <person name="Lee M.K."/>
            <person name="Lee T."/>
            <person name="Mane S."/>
            <person name="Marcais G."/>
            <person name="Marz M."/>
            <person name="McElroy A.P."/>
            <person name="Modise T."/>
            <person name="Nefedov M."/>
            <person name="Notredame C."/>
            <person name="Paton I.R."/>
            <person name="Payne W.S."/>
            <person name="Pertea G."/>
            <person name="Prickett D."/>
            <person name="Puiu D."/>
            <person name="Qioa D."/>
            <person name="Raineri E."/>
            <person name="Ruffier M."/>
            <person name="Salzberg S.L."/>
            <person name="Schatz M.C."/>
            <person name="Scheuring C."/>
            <person name="Schmidt C.J."/>
            <person name="Schroeder S."/>
            <person name="Searle S.M."/>
            <person name="Smith E.J."/>
            <person name="Smith J."/>
            <person name="Sonstegard T.S."/>
            <person name="Stadler P.F."/>
            <person name="Tafer H."/>
            <person name="Tu Z.J."/>
            <person name="Van Tassell C.P."/>
            <person name="Vilella A.J."/>
            <person name="Williams K.P."/>
            <person name="Yorke J.A."/>
            <person name="Zhang L."/>
            <person name="Zhang H.B."/>
            <person name="Zhang X."/>
            <person name="Zhang Y."/>
            <person name="Reed K.M."/>
        </authorList>
    </citation>
    <scope>NUCLEOTIDE SEQUENCE [LARGE SCALE GENOMIC DNA]</scope>
</reference>
<evidence type="ECO:0000256" key="1">
    <source>
        <dbReference type="ARBA" id="ARBA00004245"/>
    </source>
</evidence>
<dbReference type="InterPro" id="IPR036409">
    <property type="entry name" value="Aldolase_II/adducin_N_sf"/>
</dbReference>
<keyword evidence="11" id="KW-0206">Cytoskeleton</keyword>
<dbReference type="NCBIfam" id="NF005451">
    <property type="entry name" value="PRK07044.1"/>
    <property type="match status" value="1"/>
</dbReference>
<evidence type="ECO:0000256" key="6">
    <source>
        <dbReference type="ARBA" id="ARBA00022553"/>
    </source>
</evidence>
<comment type="subunit">
    <text evidence="13">Heterodimer of an alpha and a beta subunit or an alpha and a gamma subunit.</text>
</comment>
<dbReference type="PANTHER" id="PTHR10672">
    <property type="entry name" value="ADDUCIN"/>
    <property type="match status" value="1"/>
</dbReference>
<comment type="similarity">
    <text evidence="3">Belongs to the aldolase class II family. Adducin subfamily.</text>
</comment>
<evidence type="ECO:0000256" key="11">
    <source>
        <dbReference type="ARBA" id="ARBA00023212"/>
    </source>
</evidence>
<accession>G3US05</accession>
<comment type="function">
    <text evidence="12">Membrane-cytoskeleton-associated protein that promotes the assembly of the spectrin-actin network. Binds to calmodulin.</text>
</comment>
<dbReference type="GO" id="GO:0005912">
    <property type="term" value="C:adherens junction"/>
    <property type="evidence" value="ECO:0007669"/>
    <property type="project" value="TreeGrafter"/>
</dbReference>
<dbReference type="OrthoDB" id="3238794at2759"/>
<dbReference type="Ensembl" id="ENSMGAT00000019000.2">
    <property type="protein sequence ID" value="ENSMGAP00000018474.2"/>
    <property type="gene ID" value="ENSMGAG00000012995.3"/>
</dbReference>
<sequence length="723" mass="79810">MNGDSGAAVVTSPPPTTAPHKERYFDRVDENNPDYLRERNMAPDLRQDFNMMEQKKRVSMILQSPAFCEELESMIQEQFKKGKNPTGLLALQQIADFMTTNVPNVYPAAPQGGMAALNMSLGMVTPVNDLRGSDSIAYEKGEKLLRCKLAAFYRLADLFGWSQLIYNHITARVNSEQEHFLIVPFGLLYSEVTASSLVKINIQGDVVDRGSTNLGVNQAGFTLHSAIYAARPDVKCIVHIHTPAGAAVSAMKCGLLPISPEALSLGEVAYHDYHGILVDDEEKVVIQKNLGPKSKVLILRNHGLVSVGETVEEAFYYIHNLVLACEIQVRTLASAGGPDNLVLLDPGKYKAKSRSPESPSGDGSVSHPKWQIGEQEFEALMRMLDNLGYRTGYPYRCPALREKSKKYSDVEIPASVTGYSFTSDGESGTCSPLRHSFQKQQREKTRWLNSGRGDDASEEGQNGGSPKSKTKWTKEDGHRTATSAVPNLFVPLNTNPKEVQEMRNKIREQNLQDIKTAGPQSQVLSGVVVDRSLVQRVTFYKGELVTASKAIIEKEYQPKVIVSTTGPNPFNKLTDRELEEYRKEVERKQKGPEEPSEDGRQQKERSPPEHSSACTPPSTPMKAEEETQQDQTYRDDSDAATLKQTLPDLTPDEPSEALSFPPLGKEEGRCDEDVSKSQTESPVAADKEPQPQPAEEPATPTAEEGTAADAVRKWKCFPLTPGT</sequence>
<dbReference type="Gene3D" id="3.40.225.10">
    <property type="entry name" value="Class II aldolase/adducin N-terminal domain"/>
    <property type="match status" value="1"/>
</dbReference>
<keyword evidence="10" id="KW-0009">Actin-binding</keyword>
<feature type="region of interest" description="Disordered" evidence="16">
    <location>
        <begin position="349"/>
        <end position="369"/>
    </location>
</feature>
<keyword evidence="6" id="KW-0597">Phosphoprotein</keyword>
<dbReference type="AlphaFoldDB" id="G3US05"/>
<dbReference type="GO" id="GO:0005886">
    <property type="term" value="C:plasma membrane"/>
    <property type="evidence" value="ECO:0007669"/>
    <property type="project" value="UniProtKB-SubCell"/>
</dbReference>
<feature type="compositionally biased region" description="Basic and acidic residues" evidence="16">
    <location>
        <begin position="664"/>
        <end position="675"/>
    </location>
</feature>
<keyword evidence="8" id="KW-0007">Acetylation</keyword>
<dbReference type="GO" id="GO:0051015">
    <property type="term" value="F:actin filament binding"/>
    <property type="evidence" value="ECO:0007669"/>
    <property type="project" value="TreeGrafter"/>
</dbReference>
<reference evidence="18" key="3">
    <citation type="submission" date="2025-09" db="UniProtKB">
        <authorList>
            <consortium name="Ensembl"/>
        </authorList>
    </citation>
    <scope>IDENTIFICATION</scope>
</reference>
<dbReference type="Proteomes" id="UP000001645">
    <property type="component" value="Chromosome 4"/>
</dbReference>
<dbReference type="GO" id="GO:0007010">
    <property type="term" value="P:cytoskeleton organization"/>
    <property type="evidence" value="ECO:0007669"/>
    <property type="project" value="UniProtKB-ARBA"/>
</dbReference>
<dbReference type="FunFam" id="3.40.225.10:FF:000002">
    <property type="entry name" value="alpha-adducin isoform X2"/>
    <property type="match status" value="1"/>
</dbReference>
<evidence type="ECO:0000256" key="16">
    <source>
        <dbReference type="SAM" id="MobiDB-lite"/>
    </source>
</evidence>
<feature type="region of interest" description="Disordered" evidence="16">
    <location>
        <begin position="1"/>
        <end position="21"/>
    </location>
</feature>
<dbReference type="GO" id="GO:0051016">
    <property type="term" value="P:barbed-end actin filament capping"/>
    <property type="evidence" value="ECO:0007669"/>
    <property type="project" value="TreeGrafter"/>
</dbReference>
<evidence type="ECO:0000256" key="10">
    <source>
        <dbReference type="ARBA" id="ARBA00023203"/>
    </source>
</evidence>
<organism evidence="18 19">
    <name type="scientific">Meleagris gallopavo</name>
    <name type="common">Wild turkey</name>
    <dbReference type="NCBI Taxonomy" id="9103"/>
    <lineage>
        <taxon>Eukaryota</taxon>
        <taxon>Metazoa</taxon>
        <taxon>Chordata</taxon>
        <taxon>Craniata</taxon>
        <taxon>Vertebrata</taxon>
        <taxon>Euteleostomi</taxon>
        <taxon>Archelosauria</taxon>
        <taxon>Archosauria</taxon>
        <taxon>Dinosauria</taxon>
        <taxon>Saurischia</taxon>
        <taxon>Theropoda</taxon>
        <taxon>Coelurosauria</taxon>
        <taxon>Aves</taxon>
        <taxon>Neognathae</taxon>
        <taxon>Galloanserae</taxon>
        <taxon>Galliformes</taxon>
        <taxon>Phasianidae</taxon>
        <taxon>Meleagridinae</taxon>
        <taxon>Meleagris</taxon>
    </lineage>
</organism>
<proteinExistence type="inferred from homology"/>
<evidence type="ECO:0000256" key="13">
    <source>
        <dbReference type="ARBA" id="ARBA00065959"/>
    </source>
</evidence>
<evidence type="ECO:0000256" key="3">
    <source>
        <dbReference type="ARBA" id="ARBA00006274"/>
    </source>
</evidence>
<evidence type="ECO:0000256" key="8">
    <source>
        <dbReference type="ARBA" id="ARBA00022990"/>
    </source>
</evidence>
<feature type="compositionally biased region" description="Polar residues" evidence="16">
    <location>
        <begin position="421"/>
        <end position="430"/>
    </location>
</feature>
<dbReference type="InterPro" id="IPR001303">
    <property type="entry name" value="Aldolase_II/adducin_N"/>
</dbReference>
<evidence type="ECO:0000313" key="19">
    <source>
        <dbReference type="Proteomes" id="UP000001645"/>
    </source>
</evidence>
<feature type="domain" description="Class II aldolase/adducin N-terminal" evidence="17">
    <location>
        <begin position="147"/>
        <end position="329"/>
    </location>
</feature>
<gene>
    <name evidence="18" type="primary">ADD1</name>
</gene>
<feature type="compositionally biased region" description="Low complexity" evidence="16">
    <location>
        <begin position="693"/>
        <end position="709"/>
    </location>
</feature>
<dbReference type="SUPFAM" id="SSF53639">
    <property type="entry name" value="AraD/HMP-PK domain-like"/>
    <property type="match status" value="1"/>
</dbReference>
<evidence type="ECO:0000256" key="15">
    <source>
        <dbReference type="ARBA" id="ARBA00076470"/>
    </source>
</evidence>
<evidence type="ECO:0000256" key="4">
    <source>
        <dbReference type="ARBA" id="ARBA00022475"/>
    </source>
</evidence>
<evidence type="ECO:0000256" key="7">
    <source>
        <dbReference type="ARBA" id="ARBA00022860"/>
    </source>
</evidence>
<dbReference type="Pfam" id="PF00596">
    <property type="entry name" value="Aldolase_II"/>
    <property type="match status" value="1"/>
</dbReference>
<dbReference type="GO" id="GO:0014069">
    <property type="term" value="C:postsynaptic density"/>
    <property type="evidence" value="ECO:0007669"/>
    <property type="project" value="TreeGrafter"/>
</dbReference>
<dbReference type="CDD" id="cd00398">
    <property type="entry name" value="Aldolase_II"/>
    <property type="match status" value="1"/>
</dbReference>
<name>G3US05_MELGA</name>
<evidence type="ECO:0000256" key="2">
    <source>
        <dbReference type="ARBA" id="ARBA00004413"/>
    </source>
</evidence>
<evidence type="ECO:0000256" key="5">
    <source>
        <dbReference type="ARBA" id="ARBA00022490"/>
    </source>
</evidence>
<evidence type="ECO:0000256" key="9">
    <source>
        <dbReference type="ARBA" id="ARBA00023136"/>
    </source>
</evidence>
<keyword evidence="7" id="KW-0112">Calmodulin-binding</keyword>
<feature type="compositionally biased region" description="Basic and acidic residues" evidence="16">
    <location>
        <begin position="582"/>
        <end position="608"/>
    </location>
</feature>
<keyword evidence="19" id="KW-1185">Reference proteome</keyword>
<dbReference type="PANTHER" id="PTHR10672:SF4">
    <property type="entry name" value="ALPHA-ADDUCIN"/>
    <property type="match status" value="1"/>
</dbReference>
<dbReference type="GO" id="GO:0005516">
    <property type="term" value="F:calmodulin binding"/>
    <property type="evidence" value="ECO:0007669"/>
    <property type="project" value="UniProtKB-KW"/>
</dbReference>
<dbReference type="GO" id="GO:0005856">
    <property type="term" value="C:cytoskeleton"/>
    <property type="evidence" value="ECO:0007669"/>
    <property type="project" value="UniProtKB-SubCell"/>
</dbReference>
<evidence type="ECO:0000313" key="18">
    <source>
        <dbReference type="Ensembl" id="ENSMGAP00000018474.2"/>
    </source>
</evidence>
<dbReference type="GeneTree" id="ENSGT00940000158581"/>
<comment type="subcellular location">
    <subcellularLocation>
        <location evidence="2">Cell membrane</location>
        <topology evidence="2">Peripheral membrane protein</topology>
        <orientation evidence="2">Cytoplasmic side</orientation>
    </subcellularLocation>
    <subcellularLocation>
        <location evidence="1">Cytoplasm</location>
        <location evidence="1">Cytoskeleton</location>
    </subcellularLocation>
</comment>
<evidence type="ECO:0000256" key="12">
    <source>
        <dbReference type="ARBA" id="ARBA00055853"/>
    </source>
</evidence>
<feature type="region of interest" description="Disordered" evidence="16">
    <location>
        <begin position="421"/>
        <end position="480"/>
    </location>
</feature>
<dbReference type="InterPro" id="IPR051017">
    <property type="entry name" value="Aldolase-II_Adducin_sf"/>
</dbReference>
<dbReference type="Bgee" id="ENSMGAG00000012995">
    <property type="expression patterns" value="Expressed in brain and 17 other cell types or tissues"/>
</dbReference>
<reference evidence="18" key="2">
    <citation type="submission" date="2025-08" db="UniProtKB">
        <authorList>
            <consortium name="Ensembl"/>
        </authorList>
    </citation>
    <scope>IDENTIFICATION</scope>
</reference>
<dbReference type="GO" id="GO:0005925">
    <property type="term" value="C:focal adhesion"/>
    <property type="evidence" value="ECO:0007669"/>
    <property type="project" value="TreeGrafter"/>
</dbReference>
<keyword evidence="9" id="KW-0472">Membrane</keyword>
<evidence type="ECO:0000256" key="14">
    <source>
        <dbReference type="ARBA" id="ARBA00072931"/>
    </source>
</evidence>
<feature type="region of interest" description="Disordered" evidence="16">
    <location>
        <begin position="582"/>
        <end position="723"/>
    </location>
</feature>
<dbReference type="GO" id="GO:1903393">
    <property type="term" value="P:positive regulation of adherens junction organization"/>
    <property type="evidence" value="ECO:0007669"/>
    <property type="project" value="TreeGrafter"/>
</dbReference>
<evidence type="ECO:0000259" key="17">
    <source>
        <dbReference type="SMART" id="SM01007"/>
    </source>
</evidence>
<keyword evidence="5" id="KW-0963">Cytoplasm</keyword>